<dbReference type="InterPro" id="IPR003439">
    <property type="entry name" value="ABC_transporter-like_ATP-bd"/>
</dbReference>
<keyword evidence="4 10" id="KW-0812">Transmembrane</keyword>
<evidence type="ECO:0000256" key="7">
    <source>
        <dbReference type="ARBA" id="ARBA00022989"/>
    </source>
</evidence>
<keyword evidence="5" id="KW-0547">Nucleotide-binding</keyword>
<dbReference type="FunFam" id="1.20.1560.10:FF:000010">
    <property type="entry name" value="Multidrug resistance-associated ABC transporter"/>
    <property type="match status" value="1"/>
</dbReference>
<feature type="transmembrane region" description="Helical" evidence="10">
    <location>
        <begin position="197"/>
        <end position="218"/>
    </location>
</feature>
<feature type="transmembrane region" description="Helical" evidence="10">
    <location>
        <begin position="852"/>
        <end position="878"/>
    </location>
</feature>
<evidence type="ECO:0000256" key="4">
    <source>
        <dbReference type="ARBA" id="ARBA00022692"/>
    </source>
</evidence>
<feature type="domain" description="ABC transporter" evidence="11">
    <location>
        <begin position="523"/>
        <end position="744"/>
    </location>
</feature>
<evidence type="ECO:0000259" key="11">
    <source>
        <dbReference type="PROSITE" id="PS50893"/>
    </source>
</evidence>
<accession>A0AAV5QVF5</accession>
<keyword evidence="7 10" id="KW-1133">Transmembrane helix</keyword>
<protein>
    <recommendedName>
        <fullName evidence="15">Oligomycin resistance ATP-dependent permease YOR1</fullName>
    </recommendedName>
</protein>
<feature type="compositionally biased region" description="Basic and acidic residues" evidence="9">
    <location>
        <begin position="508"/>
        <end position="525"/>
    </location>
</feature>
<keyword evidence="8 10" id="KW-0472">Membrane</keyword>
<dbReference type="Proteomes" id="UP001360560">
    <property type="component" value="Unassembled WGS sequence"/>
</dbReference>
<dbReference type="SUPFAM" id="SSF90123">
    <property type="entry name" value="ABC transporter transmembrane region"/>
    <property type="match status" value="2"/>
</dbReference>
<dbReference type="InterPro" id="IPR036640">
    <property type="entry name" value="ABC1_TM_sf"/>
</dbReference>
<comment type="similarity">
    <text evidence="2">Belongs to the ABC transporter superfamily. ABCC family. Conjugate transporter (TC 3.A.1.208) subfamily.</text>
</comment>
<dbReference type="CDD" id="cd18606">
    <property type="entry name" value="ABC_6TM_YOR1_D2_like"/>
    <property type="match status" value="1"/>
</dbReference>
<dbReference type="SMART" id="SM00382">
    <property type="entry name" value="AAA"/>
    <property type="match status" value="2"/>
</dbReference>
<dbReference type="InterPro" id="IPR050173">
    <property type="entry name" value="ABC_transporter_C-like"/>
</dbReference>
<feature type="domain" description="ABC transmembrane type-1" evidence="12">
    <location>
        <begin position="823"/>
        <end position="1093"/>
    </location>
</feature>
<dbReference type="FunFam" id="3.40.50.300:FF:001750">
    <property type="entry name" value="ATP-binding cassette transporter"/>
    <property type="match status" value="1"/>
</dbReference>
<dbReference type="PANTHER" id="PTHR24223">
    <property type="entry name" value="ATP-BINDING CASSETTE SUB-FAMILY C"/>
    <property type="match status" value="1"/>
</dbReference>
<reference evidence="13 14" key="1">
    <citation type="journal article" date="2023" name="Elife">
        <title>Identification of key yeast species and microbe-microbe interactions impacting larval growth of Drosophila in the wild.</title>
        <authorList>
            <person name="Mure A."/>
            <person name="Sugiura Y."/>
            <person name="Maeda R."/>
            <person name="Honda K."/>
            <person name="Sakurai N."/>
            <person name="Takahashi Y."/>
            <person name="Watada M."/>
            <person name="Katoh T."/>
            <person name="Gotoh A."/>
            <person name="Gotoh Y."/>
            <person name="Taniguchi I."/>
            <person name="Nakamura K."/>
            <person name="Hayashi T."/>
            <person name="Katayama T."/>
            <person name="Uemura T."/>
            <person name="Hattori Y."/>
        </authorList>
    </citation>
    <scope>NUCLEOTIDE SEQUENCE [LARGE SCALE GENOMIC DNA]</scope>
    <source>
        <strain evidence="13 14">SC-9</strain>
    </source>
</reference>
<evidence type="ECO:0000259" key="12">
    <source>
        <dbReference type="PROSITE" id="PS50929"/>
    </source>
</evidence>
<dbReference type="InterPro" id="IPR027417">
    <property type="entry name" value="P-loop_NTPase"/>
</dbReference>
<comment type="subcellular location">
    <subcellularLocation>
        <location evidence="1">Membrane</location>
        <topology evidence="1">Multi-pass membrane protein</topology>
    </subcellularLocation>
</comment>
<keyword evidence="6" id="KW-0067">ATP-binding</keyword>
<dbReference type="InterPro" id="IPR011527">
    <property type="entry name" value="ABC1_TM_dom"/>
</dbReference>
<evidence type="ECO:0000256" key="1">
    <source>
        <dbReference type="ARBA" id="ARBA00004141"/>
    </source>
</evidence>
<gene>
    <name evidence="13" type="ORF">DASC09_061330</name>
</gene>
<dbReference type="PROSITE" id="PS00211">
    <property type="entry name" value="ABC_TRANSPORTER_1"/>
    <property type="match status" value="2"/>
</dbReference>
<feature type="transmembrane region" description="Helical" evidence="10">
    <location>
        <begin position="1043"/>
        <end position="1064"/>
    </location>
</feature>
<dbReference type="GeneID" id="90076782"/>
<evidence type="ECO:0000256" key="3">
    <source>
        <dbReference type="ARBA" id="ARBA00022448"/>
    </source>
</evidence>
<dbReference type="CDD" id="cd03244">
    <property type="entry name" value="ABCC_MRP_domain2"/>
    <property type="match status" value="1"/>
</dbReference>
<dbReference type="CDD" id="cd18597">
    <property type="entry name" value="ABC_6TM_YOR1_D1_like"/>
    <property type="match status" value="1"/>
</dbReference>
<dbReference type="GO" id="GO:0005524">
    <property type="term" value="F:ATP binding"/>
    <property type="evidence" value="ECO:0007669"/>
    <property type="project" value="UniProtKB-KW"/>
</dbReference>
<evidence type="ECO:0000313" key="14">
    <source>
        <dbReference type="Proteomes" id="UP001360560"/>
    </source>
</evidence>
<feature type="domain" description="ABC transmembrane type-1" evidence="12">
    <location>
        <begin position="152"/>
        <end position="439"/>
    </location>
</feature>
<dbReference type="Gene3D" id="1.20.1560.10">
    <property type="entry name" value="ABC transporter type 1, transmembrane domain"/>
    <property type="match status" value="2"/>
</dbReference>
<evidence type="ECO:0000256" key="9">
    <source>
        <dbReference type="SAM" id="MobiDB-lite"/>
    </source>
</evidence>
<feature type="region of interest" description="Disordered" evidence="9">
    <location>
        <begin position="496"/>
        <end position="533"/>
    </location>
</feature>
<proteinExistence type="inferred from homology"/>
<evidence type="ECO:0000256" key="8">
    <source>
        <dbReference type="ARBA" id="ARBA00023136"/>
    </source>
</evidence>
<comment type="caution">
    <text evidence="13">The sequence shown here is derived from an EMBL/GenBank/DDBJ whole genome shotgun (WGS) entry which is preliminary data.</text>
</comment>
<dbReference type="SUPFAM" id="SSF52540">
    <property type="entry name" value="P-loop containing nucleoside triphosphate hydrolases"/>
    <property type="match status" value="2"/>
</dbReference>
<dbReference type="CDD" id="cd03250">
    <property type="entry name" value="ABCC_MRP_domain1"/>
    <property type="match status" value="1"/>
</dbReference>
<feature type="transmembrane region" description="Helical" evidence="10">
    <location>
        <begin position="270"/>
        <end position="293"/>
    </location>
</feature>
<dbReference type="FunFam" id="3.40.50.300:FF:000565">
    <property type="entry name" value="ABC bile acid transporter"/>
    <property type="match status" value="1"/>
</dbReference>
<dbReference type="Pfam" id="PF00664">
    <property type="entry name" value="ABC_membrane"/>
    <property type="match status" value="2"/>
</dbReference>
<sequence>MPTATIEDNSSKKLSLDLEQNAPKLQKHALTPLLISKKVPPFRDASEMKSWPRNFLKSPASYLFFWWLIPLMNVGYKRTVNENDLFLLPDNMKIETLYKTFEQHLQKIEAKNKQRALRKNPSISEDDLEKAALTKSSIPLALLKTLKLKFMLAILWKIVFDVASVLSPLLTKKLIDFVENRVTEKHAGNAISSGKGVGYAIGVASLMSLCGFAINHFFGHSLECGIQTKAIITKLILEKSFTINSKSKQTYTSGKISSLMGTDISRLDMAVGFSPFLLTSFIPIVIIIALLIVNLGVSALSGIAVFLAILAIMSVSSKSLLYFRKKVTVETDERVSLIREVLISIKMIKYYSWETPYHDNIKKHRNKETKILFNMQAIKGVLFALGFFVPTLCSMVSFVTLNKVDPGKSVASIFSSLSLFSELSTQLILLPLAASMLVDGFAAIQRVKDFVLCPDEAPVDPEWERQQMADCDFVEDDAMAIQIKNAEFEWESIEADGISDSEEEDEEKSSQEVVHEDYCDTKDNENSVNESSDPTAFTGLHNVNLNIKKGEFIIVTGVIGSGKSSLLNAISGTMKRTSGVLKTDGSLLFCDLPWIQSTTIRQNICFTNPYVKEKYDKVVEVCSLVDDFKIFQAGDLTSVGERGVTLSGGQKSRINLARAVYNDCDIVLLDDVLSAVDSRVGKSIVENCLLSYLGEKTRVLVTHQLSLIHNADRVIYLNTDKTISIGTVDELISTNEGFADLMKYGSKDVAKGENNKQSEEESKTKAAVKVDLESDNFDEEDILIKKEDQAVNRISFEVYLQFLRLGTKNHPILVCLFIVLQFIITTFCTLFVNTWLSFWTAKKWPERSDNFYIGIYIMLCFVGFILNILEFITLAYVLNHCAREVNLKAIKNIFQAPMSFLDSTPVGRLMNRFTKDTDALDNQLGDEAREFLIPTAMCIGIGILCIIYLPWMAIVIPVLSIFVATLVSYYQATGREVKRLEAVNRSFVYNNFEECLAGMSTIKEYGAVGQFLSKNDLHMDTMNNACYTYFFIQRFMGVHLDNIGAMFVFVVAALCVTGQFNMSASSTGLVVSYVIQACGLLTMAALSLAEVENVMNSAERLVYYGFNLPKEEPGNITANYQPVKQEWLEKDSSISFKNVNLRYRDNLPLVLRNLSLSIKSGEKIGICGRTGAGKSSIMTALYRLTEIENGAIEIDGLDISTMPLATLRSQLCIIPQDPVLFKGTIRSNLDPFHNSSDDELWDALRRSGLVELSQLDTVKKQQIQGTDLSALHKFHLDQPIQEEGKNLSLGERQLLALARALVKKTKILILDEATSSVDYKADAAVNHTIRTEFEQCTTLCIAHRLNTIIKFDRIMVLDKGELKEFDTPKKLFMSNGIFREMCDRSNITEAAF</sequence>
<feature type="compositionally biased region" description="Acidic residues" evidence="9">
    <location>
        <begin position="496"/>
        <end position="507"/>
    </location>
</feature>
<feature type="transmembrane region" description="Helical" evidence="10">
    <location>
        <begin position="413"/>
        <end position="438"/>
    </location>
</feature>
<dbReference type="RefSeq" id="XP_064855789.1">
    <property type="nucleotide sequence ID" value="XM_064999717.1"/>
</dbReference>
<dbReference type="EMBL" id="BTFZ01000020">
    <property type="protein sequence ID" value="GMM38794.1"/>
    <property type="molecule type" value="Genomic_DNA"/>
</dbReference>
<evidence type="ECO:0000313" key="13">
    <source>
        <dbReference type="EMBL" id="GMM38794.1"/>
    </source>
</evidence>
<evidence type="ECO:0000256" key="10">
    <source>
        <dbReference type="SAM" id="Phobius"/>
    </source>
</evidence>
<dbReference type="InterPro" id="IPR017871">
    <property type="entry name" value="ABC_transporter-like_CS"/>
</dbReference>
<dbReference type="PROSITE" id="PS50929">
    <property type="entry name" value="ABC_TM1F"/>
    <property type="match status" value="2"/>
</dbReference>
<feature type="domain" description="ABC transporter" evidence="11">
    <location>
        <begin position="1134"/>
        <end position="1384"/>
    </location>
</feature>
<evidence type="ECO:0000256" key="2">
    <source>
        <dbReference type="ARBA" id="ARBA00009726"/>
    </source>
</evidence>
<dbReference type="GO" id="GO:0005886">
    <property type="term" value="C:plasma membrane"/>
    <property type="evidence" value="ECO:0007669"/>
    <property type="project" value="TreeGrafter"/>
</dbReference>
<dbReference type="PANTHER" id="PTHR24223:SF456">
    <property type="entry name" value="MULTIDRUG RESISTANCE-ASSOCIATED PROTEIN LETHAL(2)03659"/>
    <property type="match status" value="1"/>
</dbReference>
<feature type="transmembrane region" description="Helical" evidence="10">
    <location>
        <begin position="299"/>
        <end position="316"/>
    </location>
</feature>
<name>A0AAV5QVF5_9ASCO</name>
<dbReference type="Pfam" id="PF00005">
    <property type="entry name" value="ABC_tran"/>
    <property type="match status" value="2"/>
</dbReference>
<evidence type="ECO:0008006" key="15">
    <source>
        <dbReference type="Google" id="ProtNLM"/>
    </source>
</evidence>
<dbReference type="PROSITE" id="PS50893">
    <property type="entry name" value="ABC_TRANSPORTER_2"/>
    <property type="match status" value="2"/>
</dbReference>
<feature type="transmembrane region" description="Helical" evidence="10">
    <location>
        <begin position="812"/>
        <end position="832"/>
    </location>
</feature>
<dbReference type="GO" id="GO:0016887">
    <property type="term" value="F:ATP hydrolysis activity"/>
    <property type="evidence" value="ECO:0007669"/>
    <property type="project" value="InterPro"/>
</dbReference>
<organism evidence="13 14">
    <name type="scientific">Saccharomycopsis crataegensis</name>
    <dbReference type="NCBI Taxonomy" id="43959"/>
    <lineage>
        <taxon>Eukaryota</taxon>
        <taxon>Fungi</taxon>
        <taxon>Dikarya</taxon>
        <taxon>Ascomycota</taxon>
        <taxon>Saccharomycotina</taxon>
        <taxon>Saccharomycetes</taxon>
        <taxon>Saccharomycopsidaceae</taxon>
        <taxon>Saccharomycopsis</taxon>
    </lineage>
</organism>
<keyword evidence="14" id="KW-1185">Reference proteome</keyword>
<dbReference type="Gene3D" id="3.40.50.300">
    <property type="entry name" value="P-loop containing nucleotide triphosphate hydrolases"/>
    <property type="match status" value="2"/>
</dbReference>
<feature type="transmembrane region" description="Helical" evidence="10">
    <location>
        <begin position="1070"/>
        <end position="1091"/>
    </location>
</feature>
<dbReference type="GO" id="GO:0008559">
    <property type="term" value="F:ABC-type xenobiotic transporter activity"/>
    <property type="evidence" value="ECO:0007669"/>
    <property type="project" value="TreeGrafter"/>
</dbReference>
<feature type="transmembrane region" description="Helical" evidence="10">
    <location>
        <begin position="150"/>
        <end position="170"/>
    </location>
</feature>
<evidence type="ECO:0000256" key="6">
    <source>
        <dbReference type="ARBA" id="ARBA00022840"/>
    </source>
</evidence>
<feature type="transmembrane region" description="Helical" evidence="10">
    <location>
        <begin position="380"/>
        <end position="401"/>
    </location>
</feature>
<dbReference type="InterPro" id="IPR003593">
    <property type="entry name" value="AAA+_ATPase"/>
</dbReference>
<evidence type="ECO:0000256" key="5">
    <source>
        <dbReference type="ARBA" id="ARBA00022741"/>
    </source>
</evidence>
<keyword evidence="3" id="KW-0813">Transport</keyword>